<protein>
    <submittedName>
        <fullName evidence="2">Uncharacterized protein</fullName>
    </submittedName>
</protein>
<name>A0ABN1T527_9ACTN</name>
<feature type="region of interest" description="Disordered" evidence="1">
    <location>
        <begin position="1"/>
        <end position="51"/>
    </location>
</feature>
<gene>
    <name evidence="2" type="ORF">GCM10009564_45910</name>
</gene>
<organism evidence="2 3">
    <name type="scientific">Streptomyces thermogriseus</name>
    <dbReference type="NCBI Taxonomy" id="75292"/>
    <lineage>
        <taxon>Bacteria</taxon>
        <taxon>Bacillati</taxon>
        <taxon>Actinomycetota</taxon>
        <taxon>Actinomycetes</taxon>
        <taxon>Kitasatosporales</taxon>
        <taxon>Streptomycetaceae</taxon>
        <taxon>Streptomyces</taxon>
    </lineage>
</organism>
<dbReference type="EMBL" id="BAAAHU010000059">
    <property type="protein sequence ID" value="GAA1014923.1"/>
    <property type="molecule type" value="Genomic_DNA"/>
</dbReference>
<feature type="compositionally biased region" description="Basic residues" evidence="1">
    <location>
        <begin position="39"/>
        <end position="49"/>
    </location>
</feature>
<reference evidence="2 3" key="1">
    <citation type="journal article" date="2019" name="Int. J. Syst. Evol. Microbiol.">
        <title>The Global Catalogue of Microorganisms (GCM) 10K type strain sequencing project: providing services to taxonomists for standard genome sequencing and annotation.</title>
        <authorList>
            <consortium name="The Broad Institute Genomics Platform"/>
            <consortium name="The Broad Institute Genome Sequencing Center for Infectious Disease"/>
            <person name="Wu L."/>
            <person name="Ma J."/>
        </authorList>
    </citation>
    <scope>NUCLEOTIDE SEQUENCE [LARGE SCALE GENOMIC DNA]</scope>
    <source>
        <strain evidence="2 3">JCM 11269</strain>
    </source>
</reference>
<accession>A0ABN1T527</accession>
<feature type="compositionally biased region" description="Basic and acidic residues" evidence="1">
    <location>
        <begin position="1"/>
        <end position="18"/>
    </location>
</feature>
<proteinExistence type="predicted"/>
<evidence type="ECO:0000256" key="1">
    <source>
        <dbReference type="SAM" id="MobiDB-lite"/>
    </source>
</evidence>
<dbReference type="Proteomes" id="UP001501072">
    <property type="component" value="Unassembled WGS sequence"/>
</dbReference>
<comment type="caution">
    <text evidence="2">The sequence shown here is derived from an EMBL/GenBank/DDBJ whole genome shotgun (WGS) entry which is preliminary data.</text>
</comment>
<evidence type="ECO:0000313" key="2">
    <source>
        <dbReference type="EMBL" id="GAA1014923.1"/>
    </source>
</evidence>
<evidence type="ECO:0000313" key="3">
    <source>
        <dbReference type="Proteomes" id="UP001501072"/>
    </source>
</evidence>
<keyword evidence="3" id="KW-1185">Reference proteome</keyword>
<sequence length="61" mass="6595">MEGREGREGRRRAGDGYRETGTGGPGGTRRTGPEAAREKPHKGKRRAARGHACARALRLIV</sequence>